<dbReference type="PROSITE" id="PS50109">
    <property type="entry name" value="HIS_KIN"/>
    <property type="match status" value="1"/>
</dbReference>
<feature type="transmembrane region" description="Helical" evidence="4">
    <location>
        <begin position="12"/>
        <end position="29"/>
    </location>
</feature>
<keyword evidence="7" id="KW-1185">Reference proteome</keyword>
<name>E8UBM0_DEIML</name>
<dbReference type="HOGENOM" id="CLU_000445_20_15_0"/>
<dbReference type="InterPro" id="IPR050482">
    <property type="entry name" value="Sensor_HK_TwoCompSys"/>
</dbReference>
<dbReference type="InterPro" id="IPR003594">
    <property type="entry name" value="HATPase_dom"/>
</dbReference>
<keyword evidence="4" id="KW-0812">Transmembrane</keyword>
<dbReference type="GO" id="GO:0016020">
    <property type="term" value="C:membrane"/>
    <property type="evidence" value="ECO:0007669"/>
    <property type="project" value="InterPro"/>
</dbReference>
<dbReference type="Pfam" id="PF02518">
    <property type="entry name" value="HATPase_c"/>
    <property type="match status" value="1"/>
</dbReference>
<dbReference type="GO" id="GO:0046983">
    <property type="term" value="F:protein dimerization activity"/>
    <property type="evidence" value="ECO:0007669"/>
    <property type="project" value="InterPro"/>
</dbReference>
<dbReference type="GO" id="GO:0000155">
    <property type="term" value="F:phosphorelay sensor kinase activity"/>
    <property type="evidence" value="ECO:0007669"/>
    <property type="project" value="InterPro"/>
</dbReference>
<evidence type="ECO:0000256" key="2">
    <source>
        <dbReference type="ARBA" id="ARBA00022777"/>
    </source>
</evidence>
<keyword evidence="4" id="KW-0472">Membrane</keyword>
<dbReference type="Gene3D" id="1.20.5.1930">
    <property type="match status" value="1"/>
</dbReference>
<organism evidence="6 7">
    <name type="scientific">Deinococcus maricopensis (strain DSM 21211 / LMG 22137 / NRRL B-23946 / LB-34)</name>
    <dbReference type="NCBI Taxonomy" id="709986"/>
    <lineage>
        <taxon>Bacteria</taxon>
        <taxon>Thermotogati</taxon>
        <taxon>Deinococcota</taxon>
        <taxon>Deinococci</taxon>
        <taxon>Deinococcales</taxon>
        <taxon>Deinococcaceae</taxon>
        <taxon>Deinococcus</taxon>
    </lineage>
</organism>
<dbReference type="Gene3D" id="3.30.565.10">
    <property type="entry name" value="Histidine kinase-like ATPase, C-terminal domain"/>
    <property type="match status" value="1"/>
</dbReference>
<dbReference type="RefSeq" id="WP_013557963.1">
    <property type="nucleotide sequence ID" value="NC_014958.1"/>
</dbReference>
<dbReference type="eggNOG" id="COG4585">
    <property type="taxonomic scope" value="Bacteria"/>
</dbReference>
<dbReference type="EMBL" id="CP002454">
    <property type="protein sequence ID" value="ADV68459.1"/>
    <property type="molecule type" value="Genomic_DNA"/>
</dbReference>
<dbReference type="InterPro" id="IPR005467">
    <property type="entry name" value="His_kinase_dom"/>
</dbReference>
<dbReference type="Pfam" id="PF07730">
    <property type="entry name" value="HisKA_3"/>
    <property type="match status" value="1"/>
</dbReference>
<dbReference type="CDD" id="cd16917">
    <property type="entry name" value="HATPase_UhpB-NarQ-NarX-like"/>
    <property type="match status" value="1"/>
</dbReference>
<keyword evidence="4" id="KW-1133">Transmembrane helix</keyword>
<dbReference type="AlphaFoldDB" id="E8UBM0"/>
<dbReference type="STRING" id="709986.Deima_2830"/>
<protein>
    <submittedName>
        <fullName evidence="6">Integral membrane sensor signal transduction histidine kinase</fullName>
    </submittedName>
</protein>
<feature type="transmembrane region" description="Helical" evidence="4">
    <location>
        <begin position="99"/>
        <end position="116"/>
    </location>
</feature>
<dbReference type="SUPFAM" id="SSF55874">
    <property type="entry name" value="ATPase domain of HSP90 chaperone/DNA topoisomerase II/histidine kinase"/>
    <property type="match status" value="1"/>
</dbReference>
<evidence type="ECO:0000256" key="3">
    <source>
        <dbReference type="ARBA" id="ARBA00023012"/>
    </source>
</evidence>
<keyword evidence="2 6" id="KW-0418">Kinase</keyword>
<dbReference type="InterPro" id="IPR011712">
    <property type="entry name" value="Sig_transdc_His_kin_sub3_dim/P"/>
</dbReference>
<reference evidence="6 7" key="1">
    <citation type="journal article" date="2011" name="Stand. Genomic Sci.">
        <title>Complete genome sequence of Deinococcus maricopensis type strain (LB-34).</title>
        <authorList>
            <person name="Pukall R."/>
            <person name="Zeytun A."/>
            <person name="Lucas S."/>
            <person name="Lapidus A."/>
            <person name="Hammon N."/>
            <person name="Deshpande S."/>
            <person name="Nolan M."/>
            <person name="Cheng J.F."/>
            <person name="Pitluck S."/>
            <person name="Liolios K."/>
            <person name="Pagani I."/>
            <person name="Mikhailova N."/>
            <person name="Ivanova N."/>
            <person name="Mavromatis K."/>
            <person name="Pati A."/>
            <person name="Tapia R."/>
            <person name="Han C."/>
            <person name="Goodwin L."/>
            <person name="Chen A."/>
            <person name="Palaniappan K."/>
            <person name="Land M."/>
            <person name="Hauser L."/>
            <person name="Chang Y.J."/>
            <person name="Jeffries C.D."/>
            <person name="Brambilla E.M."/>
            <person name="Rohde M."/>
            <person name="Goker M."/>
            <person name="Detter J.C."/>
            <person name="Woyke T."/>
            <person name="Bristow J."/>
            <person name="Eisen J.A."/>
            <person name="Markowitz V."/>
            <person name="Hugenholtz P."/>
            <person name="Kyrpides N.C."/>
            <person name="Klenk H.P."/>
        </authorList>
    </citation>
    <scope>NUCLEOTIDE SEQUENCE [LARGE SCALE GENOMIC DNA]</scope>
    <source>
        <strain evidence="7">DSM 21211 / LMG 22137 / NRRL B-23946 / LB-34</strain>
    </source>
</reference>
<dbReference type="Proteomes" id="UP000008635">
    <property type="component" value="Chromosome"/>
</dbReference>
<dbReference type="OrthoDB" id="65627at2"/>
<proteinExistence type="predicted"/>
<keyword evidence="1" id="KW-0808">Transferase</keyword>
<feature type="domain" description="Histidine kinase" evidence="5">
    <location>
        <begin position="282"/>
        <end position="370"/>
    </location>
</feature>
<evidence type="ECO:0000313" key="7">
    <source>
        <dbReference type="Proteomes" id="UP000008635"/>
    </source>
</evidence>
<dbReference type="InterPro" id="IPR036890">
    <property type="entry name" value="HATPase_C_sf"/>
</dbReference>
<keyword evidence="3" id="KW-0902">Two-component regulatory system</keyword>
<feature type="transmembrane region" description="Helical" evidence="4">
    <location>
        <begin position="35"/>
        <end position="53"/>
    </location>
</feature>
<evidence type="ECO:0000256" key="4">
    <source>
        <dbReference type="SAM" id="Phobius"/>
    </source>
</evidence>
<evidence type="ECO:0000259" key="5">
    <source>
        <dbReference type="PROSITE" id="PS50109"/>
    </source>
</evidence>
<dbReference type="KEGG" id="dmr:Deima_2830"/>
<accession>E8UBM0</accession>
<evidence type="ECO:0000256" key="1">
    <source>
        <dbReference type="ARBA" id="ARBA00022679"/>
    </source>
</evidence>
<gene>
    <name evidence="6" type="ordered locus">Deima_2830</name>
</gene>
<feature type="transmembrane region" description="Helical" evidence="4">
    <location>
        <begin position="128"/>
        <end position="147"/>
    </location>
</feature>
<dbReference type="SMART" id="SM00387">
    <property type="entry name" value="HATPase_c"/>
    <property type="match status" value="1"/>
</dbReference>
<sequence precursor="true">MRVPLPFAQQRLWLLGAAVALSIALTPDLPVRTTLTLLAVTAVLFAALARVNGRADARTAAFVALSVACLLLLAHLAASAALAAVMVALALLGGRLPPAWLRVLAVPLSALMLIALDHYRFPISFSDLIGGVGFFAILSTGFAFTRLREREAALAHANAQLAERAQQDAELSRLRERERLARDLHDTLGHALSTLTVQLEAARRLTSRHPERAATLLGDAQTLTRTAMRDLRDALDDLRSTPDASLPDMAGALARTQAEHAGWHVTVDVPDVPLAPQTITALRPVLAEALHNAARHARATHVTVRADVTAGTLTLTVEDDGVGLTGTPAPAGHYGLTGMRERLRALGGTLDVAGAPGGGTRVTARVPLSAHPPLTPPPEVPHA</sequence>
<dbReference type="PANTHER" id="PTHR24421">
    <property type="entry name" value="NITRATE/NITRITE SENSOR PROTEIN NARX-RELATED"/>
    <property type="match status" value="1"/>
</dbReference>
<evidence type="ECO:0000313" key="6">
    <source>
        <dbReference type="EMBL" id="ADV68459.1"/>
    </source>
</evidence>
<reference evidence="7" key="2">
    <citation type="submission" date="2011-01" db="EMBL/GenBank/DDBJ databases">
        <title>The complete genome of Deinococcus maricopensis DSM 21211.</title>
        <authorList>
            <consortium name="US DOE Joint Genome Institute (JGI-PGF)"/>
            <person name="Lucas S."/>
            <person name="Copeland A."/>
            <person name="Lapidus A."/>
            <person name="Goodwin L."/>
            <person name="Pitluck S."/>
            <person name="Kyrpides N."/>
            <person name="Mavromatis K."/>
            <person name="Pagani I."/>
            <person name="Ivanova N."/>
            <person name="Ovchinnikova G."/>
            <person name="Zeytun A."/>
            <person name="Detter J.C."/>
            <person name="Han C."/>
            <person name="Land M."/>
            <person name="Hauser L."/>
            <person name="Markowitz V."/>
            <person name="Cheng J.-F."/>
            <person name="Hugenholtz P."/>
            <person name="Woyke T."/>
            <person name="Wu D."/>
            <person name="Pukall R."/>
            <person name="Gehrich-Schroeter G."/>
            <person name="Brambilla E."/>
            <person name="Klenk H.-P."/>
            <person name="Eisen J.A."/>
        </authorList>
    </citation>
    <scope>NUCLEOTIDE SEQUENCE [LARGE SCALE GENOMIC DNA]</scope>
    <source>
        <strain evidence="7">DSM 21211 / LMG 22137 / NRRL B-23946 / LB-34</strain>
    </source>
</reference>
<feature type="transmembrane region" description="Helical" evidence="4">
    <location>
        <begin position="60"/>
        <end position="93"/>
    </location>
</feature>